<dbReference type="GO" id="GO:0003700">
    <property type="term" value="F:DNA-binding transcription factor activity"/>
    <property type="evidence" value="ECO:0007669"/>
    <property type="project" value="InterPro"/>
</dbReference>
<comment type="caution">
    <text evidence="5">The sequence shown here is derived from an EMBL/GenBank/DDBJ whole genome shotgun (WGS) entry which is preliminary data.</text>
</comment>
<protein>
    <submittedName>
        <fullName evidence="5">MarR family transcriptional regulator</fullName>
    </submittedName>
</protein>
<gene>
    <name evidence="5" type="ORF">BU058_03665</name>
</gene>
<reference evidence="5 6" key="1">
    <citation type="journal article" date="2016" name="Front. Microbiol.">
        <title>Comprehensive Phylogenetic Analysis of Bovine Non-aureus Staphylococci Species Based on Whole-Genome Sequencing.</title>
        <authorList>
            <person name="Naushad S."/>
            <person name="Barkema H.W."/>
            <person name="Luby C."/>
            <person name="Condas L.A."/>
            <person name="Nobrega D.B."/>
            <person name="Carson D.A."/>
            <person name="De Buck J."/>
        </authorList>
    </citation>
    <scope>NUCLEOTIDE SEQUENCE [LARGE SCALE GENOMIC DNA]</scope>
    <source>
        <strain evidence="5 6">SNUC 1231</strain>
    </source>
</reference>
<keyword evidence="1" id="KW-0805">Transcription regulation</keyword>
<dbReference type="SUPFAM" id="SSF46785">
    <property type="entry name" value="Winged helix' DNA-binding domain"/>
    <property type="match status" value="1"/>
</dbReference>
<dbReference type="Pfam" id="PF01047">
    <property type="entry name" value="MarR"/>
    <property type="match status" value="1"/>
</dbReference>
<keyword evidence="2" id="KW-0238">DNA-binding</keyword>
<dbReference type="InterPro" id="IPR036388">
    <property type="entry name" value="WH-like_DNA-bd_sf"/>
</dbReference>
<dbReference type="AlphaFoldDB" id="A0A9Q6MVN1"/>
<keyword evidence="3" id="KW-0804">Transcription</keyword>
<organism evidence="5 6">
    <name type="scientific">Staphylococcus succinus</name>
    <dbReference type="NCBI Taxonomy" id="61015"/>
    <lineage>
        <taxon>Bacteria</taxon>
        <taxon>Bacillati</taxon>
        <taxon>Bacillota</taxon>
        <taxon>Bacilli</taxon>
        <taxon>Bacillales</taxon>
        <taxon>Staphylococcaceae</taxon>
        <taxon>Staphylococcus</taxon>
    </lineage>
</organism>
<dbReference type="Gene3D" id="1.10.10.10">
    <property type="entry name" value="Winged helix-like DNA-binding domain superfamily/Winged helix DNA-binding domain"/>
    <property type="match status" value="1"/>
</dbReference>
<dbReference type="PRINTS" id="PR00598">
    <property type="entry name" value="HTHMARR"/>
</dbReference>
<evidence type="ECO:0000256" key="1">
    <source>
        <dbReference type="ARBA" id="ARBA00023015"/>
    </source>
</evidence>
<dbReference type="InterPro" id="IPR036390">
    <property type="entry name" value="WH_DNA-bd_sf"/>
</dbReference>
<dbReference type="PROSITE" id="PS50995">
    <property type="entry name" value="HTH_MARR_2"/>
    <property type="match status" value="1"/>
</dbReference>
<evidence type="ECO:0000313" key="6">
    <source>
        <dbReference type="Proteomes" id="UP000241960"/>
    </source>
</evidence>
<dbReference type="InterPro" id="IPR023187">
    <property type="entry name" value="Tscrpt_reg_MarR-type_CS"/>
</dbReference>
<name>A0A9Q6MVN1_9STAP</name>
<dbReference type="PANTHER" id="PTHR42756:SF2">
    <property type="entry name" value="MARR FAMILY REGULATORY PROTEIN"/>
    <property type="match status" value="1"/>
</dbReference>
<evidence type="ECO:0000313" key="5">
    <source>
        <dbReference type="EMBL" id="PTI76724.1"/>
    </source>
</evidence>
<proteinExistence type="predicted"/>
<dbReference type="SMART" id="SM00347">
    <property type="entry name" value="HTH_MARR"/>
    <property type="match status" value="1"/>
</dbReference>
<accession>A0A9Q6MVN1</accession>
<dbReference type="GO" id="GO:0003677">
    <property type="term" value="F:DNA binding"/>
    <property type="evidence" value="ECO:0007669"/>
    <property type="project" value="UniProtKB-KW"/>
</dbReference>
<evidence type="ECO:0000256" key="3">
    <source>
        <dbReference type="ARBA" id="ARBA00023163"/>
    </source>
</evidence>
<dbReference type="EMBL" id="PZFQ01000008">
    <property type="protein sequence ID" value="PTI76724.1"/>
    <property type="molecule type" value="Genomic_DNA"/>
</dbReference>
<dbReference type="RefSeq" id="WP_073505155.1">
    <property type="nucleotide sequence ID" value="NZ_CP018199.1"/>
</dbReference>
<dbReference type="InterPro" id="IPR000835">
    <property type="entry name" value="HTH_MarR-typ"/>
</dbReference>
<dbReference type="Proteomes" id="UP000241960">
    <property type="component" value="Unassembled WGS sequence"/>
</dbReference>
<dbReference type="PANTHER" id="PTHR42756">
    <property type="entry name" value="TRANSCRIPTIONAL REGULATOR, MARR"/>
    <property type="match status" value="1"/>
</dbReference>
<sequence>MKDILRDIGVISRALDSISNIEFKEIDLAKGQFVYLVRIYENPGIIQEQLVEMLKIDRATASRAISNLEKNGLIIKKSGENNKKNKLLFATDKGEALYPFIIRENEYSNAVALKNFSEEEIKALTDMLKRVKENISNDWSYVKKGNKRIY</sequence>
<evidence type="ECO:0000256" key="2">
    <source>
        <dbReference type="ARBA" id="ARBA00023125"/>
    </source>
</evidence>
<feature type="domain" description="HTH marR-type" evidence="4">
    <location>
        <begin position="1"/>
        <end position="133"/>
    </location>
</feature>
<dbReference type="PROSITE" id="PS01117">
    <property type="entry name" value="HTH_MARR_1"/>
    <property type="match status" value="1"/>
</dbReference>
<evidence type="ECO:0000259" key="4">
    <source>
        <dbReference type="PROSITE" id="PS50995"/>
    </source>
</evidence>